<protein>
    <submittedName>
        <fullName evidence="2">Uncharacterized protein</fullName>
    </submittedName>
</protein>
<feature type="compositionally biased region" description="Polar residues" evidence="1">
    <location>
        <begin position="979"/>
        <end position="991"/>
    </location>
</feature>
<feature type="compositionally biased region" description="Low complexity" evidence="1">
    <location>
        <begin position="703"/>
        <end position="716"/>
    </location>
</feature>
<feature type="region of interest" description="Disordered" evidence="1">
    <location>
        <begin position="443"/>
        <end position="463"/>
    </location>
</feature>
<gene>
    <name evidence="2" type="ORF">CGOC_LOCUS9098</name>
</gene>
<feature type="compositionally biased region" description="Polar residues" evidence="1">
    <location>
        <begin position="545"/>
        <end position="560"/>
    </location>
</feature>
<feature type="region of interest" description="Disordered" evidence="1">
    <location>
        <begin position="628"/>
        <end position="671"/>
    </location>
</feature>
<feature type="compositionally biased region" description="Polar residues" evidence="1">
    <location>
        <begin position="687"/>
        <end position="702"/>
    </location>
</feature>
<evidence type="ECO:0000256" key="1">
    <source>
        <dbReference type="SAM" id="MobiDB-lite"/>
    </source>
</evidence>
<feature type="region of interest" description="Disordered" evidence="1">
    <location>
        <begin position="684"/>
        <end position="734"/>
    </location>
</feature>
<feature type="region of interest" description="Disordered" evidence="1">
    <location>
        <begin position="506"/>
        <end position="615"/>
    </location>
</feature>
<dbReference type="EMBL" id="UYRV01105807">
    <property type="protein sequence ID" value="VDN21638.1"/>
    <property type="molecule type" value="Genomic_DNA"/>
</dbReference>
<name>A0A3P7MGM6_CYLGO</name>
<evidence type="ECO:0000313" key="2">
    <source>
        <dbReference type="EMBL" id="VDN21638.1"/>
    </source>
</evidence>
<sequence>MFASLKDNYTSREIEMQSLVYYGTCPCNSDILCKNSNFFSPSICPPNSNVGFMPLEELIESSCVEFVSPSIATVSTAVSHETPLSSYSRQNSAMDVPHFVLSTRSDALSSMRTTKPLNRCDDPGYGSAYIGQNITCFESKLEWRDLLDEMPRLCGEGNYNKTWLDSMRNAKKSGNHHVYYYGICPCKCATSCSTSSLFAYKKQCLWDGNVIAIEFSSSKSKPDLKTTFIHGKYTASRHFSFPTKFYDRREISSTAEPKFTLPNTLHSTLFTMVESALSSKKATKTLAGSKQTPASERSIALPEKDLTVSKQRFAQTTNPRSSLETLNESAKDPAYISMAASIESTPNEDDDENEPALVSSEGSSTSMTTIRTSKQDWHGVLTTILRTERQGFSTSKQNFSSTTFSKSYPTEATTTKNFSETPTDHTALRKDVKTSNYNHVYESSNHSTTYENLNTTTSSVSPTEKQETAATAVHTPIQKTLSSNVAVPRTIPTSSKKVNKAMTNTLRDEAASTSSSDSDANLITSEETEYEEVTHSMPTIRTYAETKNSLPKKSLSTNKKSSAEFVTATKPEPAVHASSANIETTDGERGDTSQMTSRTLESSQESSLSPASEYLKSSTYSTELITDGATTSTFSPKPRMSSVASSSNVSSNKQNAHMGSSASYTSNSISSDLKSSESLSISRVKSTPLSTQHRLSAHSSNIARAVTASRSSASSRTAEHSNYTKATDAEGETSVISTTIEMAESKSQRMMEMDFTKNSFEPTDSSLAETSQTASATYRDRIELPTTANLEGGQLTETFAYTPETAAESSEREISAMPQIGFTIPGISQAETSVNSTASGMVESESQRMMEMVIESSFEPIDNSVAETSQTASATYRDRIELSTTAKLKGGPLTETFAYTPETTAANSKREISAMPQIGFTIPDMSVGGTAAISTTFEMAESDNSESEMMAMDFTGSSSEFFGASSTEATLTSTRSAFASNEQSPEFTNSAESEHKTTSLQSAITSTVIDYREANTKIANNAEINTNLIFTSTPF</sequence>
<feature type="compositionally biased region" description="Low complexity" evidence="1">
    <location>
        <begin position="641"/>
        <end position="652"/>
    </location>
</feature>
<feature type="compositionally biased region" description="Polar residues" evidence="1">
    <location>
        <begin position="284"/>
        <end position="295"/>
    </location>
</feature>
<feature type="compositionally biased region" description="Polar residues" evidence="1">
    <location>
        <begin position="392"/>
        <end position="421"/>
    </location>
</feature>
<feature type="compositionally biased region" description="Low complexity" evidence="1">
    <location>
        <begin position="511"/>
        <end position="520"/>
    </location>
</feature>
<feature type="region of interest" description="Disordered" evidence="1">
    <location>
        <begin position="392"/>
        <end position="423"/>
    </location>
</feature>
<feature type="compositionally biased region" description="Polar residues" evidence="1">
    <location>
        <begin position="360"/>
        <end position="372"/>
    </location>
</feature>
<organism evidence="2 3">
    <name type="scientific">Cylicostephanus goldi</name>
    <name type="common">Nematode worm</name>
    <dbReference type="NCBI Taxonomy" id="71465"/>
    <lineage>
        <taxon>Eukaryota</taxon>
        <taxon>Metazoa</taxon>
        <taxon>Ecdysozoa</taxon>
        <taxon>Nematoda</taxon>
        <taxon>Chromadorea</taxon>
        <taxon>Rhabditida</taxon>
        <taxon>Rhabditina</taxon>
        <taxon>Rhabditomorpha</taxon>
        <taxon>Strongyloidea</taxon>
        <taxon>Strongylidae</taxon>
        <taxon>Cylicostephanus</taxon>
    </lineage>
</organism>
<evidence type="ECO:0000313" key="3">
    <source>
        <dbReference type="Proteomes" id="UP000271889"/>
    </source>
</evidence>
<proteinExistence type="predicted"/>
<feature type="compositionally biased region" description="Polar residues" evidence="1">
    <location>
        <begin position="308"/>
        <end position="328"/>
    </location>
</feature>
<reference evidence="2 3" key="1">
    <citation type="submission" date="2018-11" db="EMBL/GenBank/DDBJ databases">
        <authorList>
            <consortium name="Pathogen Informatics"/>
        </authorList>
    </citation>
    <scope>NUCLEOTIDE SEQUENCE [LARGE SCALE GENOMIC DNA]</scope>
</reference>
<keyword evidence="3" id="KW-1185">Reference proteome</keyword>
<feature type="region of interest" description="Disordered" evidence="1">
    <location>
        <begin position="979"/>
        <end position="999"/>
    </location>
</feature>
<accession>A0A3P7MGM6</accession>
<feature type="compositionally biased region" description="Low complexity" evidence="1">
    <location>
        <begin position="660"/>
        <end position="671"/>
    </location>
</feature>
<feature type="region of interest" description="Disordered" evidence="1">
    <location>
        <begin position="343"/>
        <end position="372"/>
    </location>
</feature>
<dbReference type="OrthoDB" id="10595993at2759"/>
<feature type="region of interest" description="Disordered" evidence="1">
    <location>
        <begin position="284"/>
        <end position="330"/>
    </location>
</feature>
<dbReference type="Proteomes" id="UP000271889">
    <property type="component" value="Unassembled WGS sequence"/>
</dbReference>
<dbReference type="AlphaFoldDB" id="A0A3P7MGM6"/>
<feature type="compositionally biased region" description="Low complexity" evidence="1">
    <location>
        <begin position="597"/>
        <end position="613"/>
    </location>
</feature>